<evidence type="ECO:0000313" key="9">
    <source>
        <dbReference type="Proteomes" id="UP000029738"/>
    </source>
</evidence>
<sequence>MKVAVFSTKAYDRQFLEAANEQNKHELVFFEPRLDRDTAILAAGFPAVCVFVHDRADAPTLELLASQGTRLIALRCAGFNNVDLKAAAELGMTVVRVPAYSPYAVAEHTVGLILSLNRKIHRAYSRVREGNFSIEGLLGFDLNGRTVGIIGTGKIGQIVGQIMKGFGCHLQAYDVYRNPEVENLGAKYVELSELFANSDIITLHCPLTPQTHHLIDTQSIQQMKPGIMLINTSRGALIDTTAAIEGLKSGKIKYLGIDVYEQESDLFFEDLSDEIIHDDVFQRLITFPNVLITGHQAFFTEEAVRNISETTIANITDFEQGRPCQNEIAAQQKVATKV</sequence>
<name>A0A0C1QXD5_9CYAN</name>
<comment type="similarity">
    <text evidence="1 4">Belongs to the D-isomer specific 2-hydroxyacid dehydrogenase family.</text>
</comment>
<keyword evidence="9" id="KW-1185">Reference proteome</keyword>
<dbReference type="InterPro" id="IPR006140">
    <property type="entry name" value="D-isomer_DH_NAD-bd"/>
</dbReference>
<dbReference type="EMBL" id="JHEG04000002">
    <property type="protein sequence ID" value="KAF3883700.1"/>
    <property type="molecule type" value="Genomic_DNA"/>
</dbReference>
<evidence type="ECO:0000259" key="5">
    <source>
        <dbReference type="Pfam" id="PF00389"/>
    </source>
</evidence>
<dbReference type="AlphaFoldDB" id="A0A0C1QXD5"/>
<proteinExistence type="inferred from homology"/>
<comment type="caution">
    <text evidence="8">The sequence shown here is derived from an EMBL/GenBank/DDBJ whole genome shotgun (WGS) entry which is preliminary data.</text>
</comment>
<evidence type="ECO:0000256" key="3">
    <source>
        <dbReference type="ARBA" id="ARBA00023027"/>
    </source>
</evidence>
<dbReference type="InterPro" id="IPR029753">
    <property type="entry name" value="D-isomer_DH_CS"/>
</dbReference>
<dbReference type="PROSITE" id="PS00065">
    <property type="entry name" value="D_2_HYDROXYACID_DH_1"/>
    <property type="match status" value="1"/>
</dbReference>
<dbReference type="InterPro" id="IPR029752">
    <property type="entry name" value="D-isomer_DH_CS1"/>
</dbReference>
<dbReference type="SUPFAM" id="SSF51735">
    <property type="entry name" value="NAD(P)-binding Rossmann-fold domains"/>
    <property type="match status" value="1"/>
</dbReference>
<gene>
    <name evidence="8" type="ORF">DA73_0227665</name>
    <name evidence="7" type="ORF">DA73_0400038865</name>
</gene>
<dbReference type="FunFam" id="3.40.50.720:FF:000050">
    <property type="entry name" value="D-lactate dehydrogenase"/>
    <property type="match status" value="1"/>
</dbReference>
<dbReference type="PROSITE" id="PS00671">
    <property type="entry name" value="D_2_HYDROXYACID_DH_3"/>
    <property type="match status" value="1"/>
</dbReference>
<feature type="domain" description="D-isomer specific 2-hydroxyacid dehydrogenase catalytic" evidence="5">
    <location>
        <begin position="3"/>
        <end position="328"/>
    </location>
</feature>
<dbReference type="OrthoDB" id="9805416at2"/>
<keyword evidence="3" id="KW-0520">NAD</keyword>
<keyword evidence="2 4" id="KW-0560">Oxidoreductase</keyword>
<feature type="domain" description="D-isomer specific 2-hydroxyacid dehydrogenase NAD-binding" evidence="6">
    <location>
        <begin position="110"/>
        <end position="297"/>
    </location>
</feature>
<evidence type="ECO:0000313" key="7">
    <source>
        <dbReference type="EMBL" id="KAF3883700.1"/>
    </source>
</evidence>
<dbReference type="PROSITE" id="PS00670">
    <property type="entry name" value="D_2_HYDROXYACID_DH_2"/>
    <property type="match status" value="1"/>
</dbReference>
<dbReference type="SUPFAM" id="SSF52283">
    <property type="entry name" value="Formate/glycerate dehydrogenase catalytic domain-like"/>
    <property type="match status" value="1"/>
</dbReference>
<dbReference type="Gene3D" id="3.40.50.720">
    <property type="entry name" value="NAD(P)-binding Rossmann-like Domain"/>
    <property type="match status" value="2"/>
</dbReference>
<accession>A0A0C1QXD5</accession>
<evidence type="ECO:0000259" key="6">
    <source>
        <dbReference type="Pfam" id="PF02826"/>
    </source>
</evidence>
<evidence type="ECO:0000256" key="1">
    <source>
        <dbReference type="ARBA" id="ARBA00005854"/>
    </source>
</evidence>
<dbReference type="CDD" id="cd12183">
    <property type="entry name" value="LDH_like_2"/>
    <property type="match status" value="1"/>
</dbReference>
<dbReference type="STRING" id="1479485.DA73_0227665"/>
<dbReference type="PANTHER" id="PTHR43026:SF1">
    <property type="entry name" value="2-HYDROXYACID DEHYDROGENASE HOMOLOG 1-RELATED"/>
    <property type="match status" value="1"/>
</dbReference>
<dbReference type="InterPro" id="IPR058205">
    <property type="entry name" value="D-LDH-like"/>
</dbReference>
<protein>
    <submittedName>
        <fullName evidence="8">2-hydroxyacid dehydrogenase</fullName>
    </submittedName>
</protein>
<evidence type="ECO:0000256" key="4">
    <source>
        <dbReference type="RuleBase" id="RU003719"/>
    </source>
</evidence>
<reference evidence="7" key="2">
    <citation type="submission" date="2019-11" db="EMBL/GenBank/DDBJ databases">
        <title>Improved Assembly of Tolypothrix boutellei genome.</title>
        <authorList>
            <person name="Sarangi A.N."/>
            <person name="Mukherjee M."/>
            <person name="Ghosh S."/>
            <person name="Singh D."/>
            <person name="Das A."/>
            <person name="Kant S."/>
            <person name="Prusty A."/>
            <person name="Tripathy S."/>
        </authorList>
    </citation>
    <scope>NUCLEOTIDE SEQUENCE</scope>
    <source>
        <strain evidence="7">VB521301</strain>
    </source>
</reference>
<dbReference type="Proteomes" id="UP000029738">
    <property type="component" value="Unassembled WGS sequence"/>
</dbReference>
<organism evidence="8">
    <name type="scientific">Tolypothrix bouteillei VB521301</name>
    <dbReference type="NCBI Taxonomy" id="1479485"/>
    <lineage>
        <taxon>Bacteria</taxon>
        <taxon>Bacillati</taxon>
        <taxon>Cyanobacteriota</taxon>
        <taxon>Cyanophyceae</taxon>
        <taxon>Nostocales</taxon>
        <taxon>Tolypothrichaceae</taxon>
        <taxon>Tolypothrix</taxon>
    </lineage>
</organism>
<dbReference type="GO" id="GO:0051287">
    <property type="term" value="F:NAD binding"/>
    <property type="evidence" value="ECO:0007669"/>
    <property type="project" value="InterPro"/>
</dbReference>
<dbReference type="Pfam" id="PF00389">
    <property type="entry name" value="2-Hacid_dh"/>
    <property type="match status" value="1"/>
</dbReference>
<dbReference type="InterPro" id="IPR036291">
    <property type="entry name" value="NAD(P)-bd_dom_sf"/>
</dbReference>
<dbReference type="PANTHER" id="PTHR43026">
    <property type="entry name" value="2-HYDROXYACID DEHYDROGENASE HOMOLOG 1-RELATED"/>
    <property type="match status" value="1"/>
</dbReference>
<evidence type="ECO:0000313" key="8">
    <source>
        <dbReference type="EMBL" id="KIE08378.1"/>
    </source>
</evidence>
<dbReference type="GO" id="GO:0008720">
    <property type="term" value="F:D-lactate dehydrogenase (NAD+) activity"/>
    <property type="evidence" value="ECO:0007669"/>
    <property type="project" value="TreeGrafter"/>
</dbReference>
<dbReference type="InterPro" id="IPR006139">
    <property type="entry name" value="D-isomer_2_OHA_DH_cat_dom"/>
</dbReference>
<evidence type="ECO:0000256" key="2">
    <source>
        <dbReference type="ARBA" id="ARBA00023002"/>
    </source>
</evidence>
<reference evidence="8" key="1">
    <citation type="journal article" date="2015" name="Genome Announc.">
        <title>Draft Genome Sequence of Tolypothrix boutellei Strain VB521301.</title>
        <authorList>
            <person name="Chandrababunaidu M.M."/>
            <person name="Singh D."/>
            <person name="Sen D."/>
            <person name="Bhan S."/>
            <person name="Das S."/>
            <person name="Gupta A."/>
            <person name="Adhikary S.P."/>
            <person name="Tripathy S."/>
        </authorList>
    </citation>
    <scope>NUCLEOTIDE SEQUENCE</scope>
    <source>
        <strain evidence="8">VB521301</strain>
    </source>
</reference>
<dbReference type="RefSeq" id="WP_038077152.1">
    <property type="nucleotide sequence ID" value="NZ_JHEG04000002.1"/>
</dbReference>
<dbReference type="EMBL" id="JHEG02000058">
    <property type="protein sequence ID" value="KIE08378.1"/>
    <property type="molecule type" value="Genomic_DNA"/>
</dbReference>
<dbReference type="Pfam" id="PF02826">
    <property type="entry name" value="2-Hacid_dh_C"/>
    <property type="match status" value="1"/>
</dbReference>